<accession>A0ABR3W597</accession>
<name>A0ABR3W597_9PEZI</name>
<keyword evidence="2" id="KW-1185">Reference proteome</keyword>
<dbReference type="Gene3D" id="3.30.559.10">
    <property type="entry name" value="Chloramphenicol acetyltransferase-like domain"/>
    <property type="match status" value="2"/>
</dbReference>
<gene>
    <name evidence="1" type="ORF">Daus18300_011779</name>
</gene>
<sequence length="408" mass="44737">MAQVWRQDEDQHFLDLSLAPRCPLCLEDYLKSDIPHMNIHVVSFKDATLVSVTWPHVLGDIMSASAICEAWSLVMAGRESEVPAFLSAGEEDVLATAGQNPSFSDRHVLQSQQLAGFWFLVWVARYFLDILWWPNMESHTIYLPPKSVAKLKAKATMAIKAELPEARPSIASHASPFVSTADVVFAWLICLAGRGTFSRASRRSVMIGFPCDVRDRAPSIFPPAQKESGVWVQNASPPLMTTIPARDLLAEHGMARVAQSIRHAIITLGTEAQVHAQFRLAKESYKKNGLPPIFGDTSQFAINGTNWTKANFFEKVDFSPAVIQGAGLKNKHGHNSKNNLVNGDKARASPIGKPVYLHANELAPSGTSQPLSRNLAYLVGTPAGGYWVVGKFHPAVWGHIEEALSGLQ</sequence>
<organism evidence="1 2">
    <name type="scientific">Diaporthe australafricana</name>
    <dbReference type="NCBI Taxonomy" id="127596"/>
    <lineage>
        <taxon>Eukaryota</taxon>
        <taxon>Fungi</taxon>
        <taxon>Dikarya</taxon>
        <taxon>Ascomycota</taxon>
        <taxon>Pezizomycotina</taxon>
        <taxon>Sordariomycetes</taxon>
        <taxon>Sordariomycetidae</taxon>
        <taxon>Diaporthales</taxon>
        <taxon>Diaporthaceae</taxon>
        <taxon>Diaporthe</taxon>
    </lineage>
</organism>
<proteinExistence type="predicted"/>
<reference evidence="1 2" key="1">
    <citation type="journal article" date="2024" name="IMA Fungus">
        <title>IMA Genome - F19 : A genome assembly and annotation guide to empower mycologists, including annotated draft genome sequences of Ceratocystis pirilliformis, Diaporthe australafricana, Fusarium ophioides, Paecilomyces lecythidis, and Sporothrix stenoceras.</title>
        <authorList>
            <person name="Aylward J."/>
            <person name="Wilson A.M."/>
            <person name="Visagie C.M."/>
            <person name="Spraker J."/>
            <person name="Barnes I."/>
            <person name="Buitendag C."/>
            <person name="Ceriani C."/>
            <person name="Del Mar Angel L."/>
            <person name="du Plessis D."/>
            <person name="Fuchs T."/>
            <person name="Gasser K."/>
            <person name="Kramer D."/>
            <person name="Li W."/>
            <person name="Munsamy K."/>
            <person name="Piso A."/>
            <person name="Price J.L."/>
            <person name="Sonnekus B."/>
            <person name="Thomas C."/>
            <person name="van der Nest A."/>
            <person name="van Dijk A."/>
            <person name="van Heerden A."/>
            <person name="van Vuuren N."/>
            <person name="Yilmaz N."/>
            <person name="Duong T.A."/>
            <person name="van der Merwe N.A."/>
            <person name="Wingfield M.J."/>
            <person name="Wingfield B.D."/>
        </authorList>
    </citation>
    <scope>NUCLEOTIDE SEQUENCE [LARGE SCALE GENOMIC DNA]</scope>
    <source>
        <strain evidence="1 2">CMW 18300</strain>
    </source>
</reference>
<dbReference type="Proteomes" id="UP001583177">
    <property type="component" value="Unassembled WGS sequence"/>
</dbReference>
<dbReference type="EMBL" id="JAWRVE010000148">
    <property type="protein sequence ID" value="KAL1853574.1"/>
    <property type="molecule type" value="Genomic_DNA"/>
</dbReference>
<evidence type="ECO:0000313" key="2">
    <source>
        <dbReference type="Proteomes" id="UP001583177"/>
    </source>
</evidence>
<comment type="caution">
    <text evidence="1">The sequence shown here is derived from an EMBL/GenBank/DDBJ whole genome shotgun (WGS) entry which is preliminary data.</text>
</comment>
<evidence type="ECO:0000313" key="1">
    <source>
        <dbReference type="EMBL" id="KAL1853574.1"/>
    </source>
</evidence>
<protein>
    <submittedName>
        <fullName evidence="1">Uncharacterized protein</fullName>
    </submittedName>
</protein>
<dbReference type="InterPro" id="IPR023213">
    <property type="entry name" value="CAT-like_dom_sf"/>
</dbReference>